<dbReference type="PANTHER" id="PTHR45947:SF3">
    <property type="entry name" value="SULFOQUINOVOSYL TRANSFERASE SQD2"/>
    <property type="match status" value="1"/>
</dbReference>
<dbReference type="PANTHER" id="PTHR45947">
    <property type="entry name" value="SULFOQUINOVOSYL TRANSFERASE SQD2"/>
    <property type="match status" value="1"/>
</dbReference>
<evidence type="ECO:0000313" key="2">
    <source>
        <dbReference type="EMBL" id="APX90936.1"/>
    </source>
</evidence>
<dbReference type="Pfam" id="PF13439">
    <property type="entry name" value="Glyco_transf_4"/>
    <property type="match status" value="1"/>
</dbReference>
<accession>A0A1U7DLQ5</accession>
<evidence type="ECO:0000259" key="1">
    <source>
        <dbReference type="Pfam" id="PF13439"/>
    </source>
</evidence>
<proteinExistence type="predicted"/>
<name>A0A1U7DLQ5_9RHOB</name>
<dbReference type="GO" id="GO:0016758">
    <property type="term" value="F:hexosyltransferase activity"/>
    <property type="evidence" value="ECO:0007669"/>
    <property type="project" value="TreeGrafter"/>
</dbReference>
<organism evidence="2 3">
    <name type="scientific">Brevirhabdus pacifica</name>
    <dbReference type="NCBI Taxonomy" id="1267768"/>
    <lineage>
        <taxon>Bacteria</taxon>
        <taxon>Pseudomonadati</taxon>
        <taxon>Pseudomonadota</taxon>
        <taxon>Alphaproteobacteria</taxon>
        <taxon>Rhodobacterales</taxon>
        <taxon>Paracoccaceae</taxon>
        <taxon>Brevirhabdus</taxon>
    </lineage>
</organism>
<dbReference type="Pfam" id="PF13692">
    <property type="entry name" value="Glyco_trans_1_4"/>
    <property type="match status" value="1"/>
</dbReference>
<dbReference type="CDD" id="cd03794">
    <property type="entry name" value="GT4_WbuB-like"/>
    <property type="match status" value="1"/>
</dbReference>
<dbReference type="STRING" id="1267768.BV394_03405"/>
<dbReference type="Proteomes" id="UP000187266">
    <property type="component" value="Chromosome"/>
</dbReference>
<dbReference type="InterPro" id="IPR050194">
    <property type="entry name" value="Glycosyltransferase_grp1"/>
</dbReference>
<dbReference type="AlphaFoldDB" id="A0A1U7DLQ5"/>
<sequence length="408" mass="45463">MPDPFAPVSTPGFLAGRGVLIIVENLPVPFDRRVWQEALALRDGGAEVSVICPAGDGAPAGEHLVEGIHIHRHPLPPDARGAAGYLREYAAALWQQSRLAWRIWRRRRFDVIHGCNPPDLIFLVALQFRLAGCRFVFDHHDISPELFEAKFGKRGVLWWLLRGVERLTFAVADVSIATNESYRKIACGRGAMAPERVFVVRSGPDQGRLRRVPANPRWKSGRRFLVGYVGVMGAQEGIDLLLRSAEILCRERGRRDLQFVLVGGGPELEALRALSRRMGLEDVVSFPGRLPDADLFEMLSTADICVNPDRVTPMNDLSTMNKILEYMVFAKPIVQFDVTEGRVSAGPASLYARANDPEDFADRIEALLADPEMRHVMGQAGLKRLREGLCWPQQVPALHAAYRRVLGL</sequence>
<evidence type="ECO:0000313" key="3">
    <source>
        <dbReference type="Proteomes" id="UP000187266"/>
    </source>
</evidence>
<dbReference type="SUPFAM" id="SSF53756">
    <property type="entry name" value="UDP-Glycosyltransferase/glycogen phosphorylase"/>
    <property type="match status" value="1"/>
</dbReference>
<dbReference type="Gene3D" id="3.40.50.2000">
    <property type="entry name" value="Glycogen Phosphorylase B"/>
    <property type="match status" value="2"/>
</dbReference>
<feature type="domain" description="Glycosyltransferase subfamily 4-like N-terminal" evidence="1">
    <location>
        <begin position="32"/>
        <end position="205"/>
    </location>
</feature>
<gene>
    <name evidence="2" type="ORF">BV394_03405</name>
</gene>
<dbReference type="EMBL" id="CP019124">
    <property type="protein sequence ID" value="APX90936.1"/>
    <property type="molecule type" value="Genomic_DNA"/>
</dbReference>
<protein>
    <submittedName>
        <fullName evidence="2">Glycosyltransferase WbuB</fullName>
    </submittedName>
</protein>
<dbReference type="InterPro" id="IPR028098">
    <property type="entry name" value="Glyco_trans_4-like_N"/>
</dbReference>
<reference evidence="2 3" key="1">
    <citation type="submission" date="2017-01" db="EMBL/GenBank/DDBJ databases">
        <title>Genomic analysis of Xuhuaishuia manganoxidans DY6-4.</title>
        <authorList>
            <person name="Wang X."/>
        </authorList>
    </citation>
    <scope>NUCLEOTIDE SEQUENCE [LARGE SCALE GENOMIC DNA]</scope>
    <source>
        <strain evidence="2 3">DY6-4</strain>
    </source>
</reference>
<keyword evidence="3" id="KW-1185">Reference proteome</keyword>